<comment type="similarity">
    <text evidence="1">Belongs to the type-I restriction system S methylase family.</text>
</comment>
<protein>
    <recommendedName>
        <fullName evidence="5">Type I restriction modification DNA specificity domain-containing protein</fullName>
    </recommendedName>
</protein>
<dbReference type="GO" id="GO:0003677">
    <property type="term" value="F:DNA binding"/>
    <property type="evidence" value="ECO:0007669"/>
    <property type="project" value="UniProtKB-KW"/>
</dbReference>
<keyword evidence="4" id="KW-0175">Coiled coil</keyword>
<dbReference type="GO" id="GO:0009307">
    <property type="term" value="P:DNA restriction-modification system"/>
    <property type="evidence" value="ECO:0007669"/>
    <property type="project" value="UniProtKB-KW"/>
</dbReference>
<name>A0A0F9YT98_9ZZZZ</name>
<dbReference type="PANTHER" id="PTHR30408">
    <property type="entry name" value="TYPE-1 RESTRICTION ENZYME ECOKI SPECIFICITY PROTEIN"/>
    <property type="match status" value="1"/>
</dbReference>
<feature type="coiled-coil region" evidence="4">
    <location>
        <begin position="169"/>
        <end position="200"/>
    </location>
</feature>
<organism evidence="6">
    <name type="scientific">marine sediment metagenome</name>
    <dbReference type="NCBI Taxonomy" id="412755"/>
    <lineage>
        <taxon>unclassified sequences</taxon>
        <taxon>metagenomes</taxon>
        <taxon>ecological metagenomes</taxon>
    </lineage>
</organism>
<gene>
    <name evidence="6" type="ORF">LCGC14_0047180</name>
</gene>
<comment type="caution">
    <text evidence="6">The sequence shown here is derived from an EMBL/GenBank/DDBJ whole genome shotgun (WGS) entry which is preliminary data.</text>
</comment>
<evidence type="ECO:0000256" key="2">
    <source>
        <dbReference type="ARBA" id="ARBA00022747"/>
    </source>
</evidence>
<dbReference type="Gene3D" id="1.10.287.1120">
    <property type="entry name" value="Bipartite methylase S protein"/>
    <property type="match status" value="1"/>
</dbReference>
<proteinExistence type="inferred from homology"/>
<evidence type="ECO:0000256" key="3">
    <source>
        <dbReference type="ARBA" id="ARBA00023125"/>
    </source>
</evidence>
<dbReference type="InterPro" id="IPR000055">
    <property type="entry name" value="Restrct_endonuc_typeI_TRD"/>
</dbReference>
<dbReference type="EMBL" id="LAZR01000010">
    <property type="protein sequence ID" value="KKO08024.1"/>
    <property type="molecule type" value="Genomic_DNA"/>
</dbReference>
<reference evidence="6" key="1">
    <citation type="journal article" date="2015" name="Nature">
        <title>Complex archaea that bridge the gap between prokaryotes and eukaryotes.</title>
        <authorList>
            <person name="Spang A."/>
            <person name="Saw J.H."/>
            <person name="Jorgensen S.L."/>
            <person name="Zaremba-Niedzwiedzka K."/>
            <person name="Martijn J."/>
            <person name="Lind A.E."/>
            <person name="van Eijk R."/>
            <person name="Schleper C."/>
            <person name="Guy L."/>
            <person name="Ettema T.J."/>
        </authorList>
    </citation>
    <scope>NUCLEOTIDE SEQUENCE</scope>
</reference>
<keyword evidence="2" id="KW-0680">Restriction system</keyword>
<accession>A0A0F9YT98</accession>
<dbReference type="InterPro" id="IPR052021">
    <property type="entry name" value="Type-I_RS_S_subunit"/>
</dbReference>
<dbReference type="CDD" id="cd17290">
    <property type="entry name" value="RMtype1_S_AleSS8ORF2795P_TRD1-CR1_like"/>
    <property type="match status" value="1"/>
</dbReference>
<dbReference type="AlphaFoldDB" id="A0A0F9YT98"/>
<keyword evidence="3" id="KW-0238">DNA-binding</keyword>
<dbReference type="Gene3D" id="3.90.220.20">
    <property type="entry name" value="DNA methylase specificity domains"/>
    <property type="match status" value="2"/>
</dbReference>
<dbReference type="SUPFAM" id="SSF116734">
    <property type="entry name" value="DNA methylase specificity domain"/>
    <property type="match status" value="2"/>
</dbReference>
<dbReference type="PANTHER" id="PTHR30408:SF12">
    <property type="entry name" value="TYPE I RESTRICTION ENZYME MJAVIII SPECIFICITY SUBUNIT"/>
    <property type="match status" value="1"/>
</dbReference>
<evidence type="ECO:0000256" key="1">
    <source>
        <dbReference type="ARBA" id="ARBA00010923"/>
    </source>
</evidence>
<dbReference type="InterPro" id="IPR044946">
    <property type="entry name" value="Restrct_endonuc_typeI_TRD_sf"/>
</dbReference>
<sequence length="425" mass="47233">MSYFARSDELPAWVAALPDSWGSDWIKWGVRLSTVRPSEEEQARLPYISNEDIASWTGKLLNDDPKPTESEGRKFQIDDVLLNKLRPYLAKVYHADFDGVSSGELLCLRPSNTVMPRYLFYVLASKGFIDSIDAETFGSKMPRADWEIVGHQPLPLPPIETQRRIVQFLDEKTTRIDGLIEKKRALLERLKEKRQAMITRAVTKGLNPEVPMKPSGIDWLGDVPAHWEVLPLRRLARKVATGRTPPSSNVDYFTEGELNWFTPGDFENNIELHESGRRITPEAINDGVATLFPVGTIFLVGIGATLGKVAVNTAAGSANQQLNAILLESDNSPYFAAYFLHGFREAVRVTSNGNTLGILNQDGTKSIPMTRPPLSEQKDIVNHLTEHDRQGEIISQAVERSVDSLEGYRAALITAAVTGQIGGLQ</sequence>
<evidence type="ECO:0000256" key="4">
    <source>
        <dbReference type="SAM" id="Coils"/>
    </source>
</evidence>
<evidence type="ECO:0000259" key="5">
    <source>
        <dbReference type="Pfam" id="PF01420"/>
    </source>
</evidence>
<feature type="domain" description="Type I restriction modification DNA specificity" evidence="5">
    <location>
        <begin position="75"/>
        <end position="188"/>
    </location>
</feature>
<feature type="domain" description="Type I restriction modification DNA specificity" evidence="5">
    <location>
        <begin position="226"/>
        <end position="395"/>
    </location>
</feature>
<evidence type="ECO:0000313" key="6">
    <source>
        <dbReference type="EMBL" id="KKO08024.1"/>
    </source>
</evidence>
<dbReference type="Pfam" id="PF01420">
    <property type="entry name" value="Methylase_S"/>
    <property type="match status" value="2"/>
</dbReference>